<organism evidence="1 2">
    <name type="scientific">Candidatus Eisenbergiella merdigallinarum</name>
    <dbReference type="NCBI Taxonomy" id="2838552"/>
    <lineage>
        <taxon>Bacteria</taxon>
        <taxon>Bacillati</taxon>
        <taxon>Bacillota</taxon>
        <taxon>Clostridia</taxon>
        <taxon>Lachnospirales</taxon>
        <taxon>Lachnospiraceae</taxon>
        <taxon>Eisenbergiella</taxon>
    </lineage>
</organism>
<dbReference type="AlphaFoldDB" id="A0A9D2SCV7"/>
<proteinExistence type="predicted"/>
<protein>
    <submittedName>
        <fullName evidence="1">Uncharacterized protein</fullName>
    </submittedName>
</protein>
<evidence type="ECO:0000313" key="2">
    <source>
        <dbReference type="Proteomes" id="UP000886883"/>
    </source>
</evidence>
<dbReference type="EMBL" id="DWXE01000027">
    <property type="protein sequence ID" value="HJB91355.1"/>
    <property type="molecule type" value="Genomic_DNA"/>
</dbReference>
<evidence type="ECO:0000313" key="1">
    <source>
        <dbReference type="EMBL" id="HJB91355.1"/>
    </source>
</evidence>
<name>A0A9D2SCV7_9FIRM</name>
<reference evidence="1" key="1">
    <citation type="journal article" date="2021" name="PeerJ">
        <title>Extensive microbial diversity within the chicken gut microbiome revealed by metagenomics and culture.</title>
        <authorList>
            <person name="Gilroy R."/>
            <person name="Ravi A."/>
            <person name="Getino M."/>
            <person name="Pursley I."/>
            <person name="Horton D.L."/>
            <person name="Alikhan N.F."/>
            <person name="Baker D."/>
            <person name="Gharbi K."/>
            <person name="Hall N."/>
            <person name="Watson M."/>
            <person name="Adriaenssens E.M."/>
            <person name="Foster-Nyarko E."/>
            <person name="Jarju S."/>
            <person name="Secka A."/>
            <person name="Antonio M."/>
            <person name="Oren A."/>
            <person name="Chaudhuri R.R."/>
            <person name="La Ragione R."/>
            <person name="Hildebrand F."/>
            <person name="Pallen M.J."/>
        </authorList>
    </citation>
    <scope>NUCLEOTIDE SEQUENCE</scope>
    <source>
        <strain evidence="1">USAMLcec3-2134</strain>
    </source>
</reference>
<dbReference type="Proteomes" id="UP000886883">
    <property type="component" value="Unassembled WGS sequence"/>
</dbReference>
<gene>
    <name evidence="1" type="ORF">H9763_07795</name>
</gene>
<reference evidence="1" key="2">
    <citation type="submission" date="2021-04" db="EMBL/GenBank/DDBJ databases">
        <authorList>
            <person name="Gilroy R."/>
        </authorList>
    </citation>
    <scope>NUCLEOTIDE SEQUENCE</scope>
    <source>
        <strain evidence="1">USAMLcec3-2134</strain>
    </source>
</reference>
<accession>A0A9D2SCV7</accession>
<comment type="caution">
    <text evidence="1">The sequence shown here is derived from an EMBL/GenBank/DDBJ whole genome shotgun (WGS) entry which is preliminary data.</text>
</comment>
<sequence length="365" mass="42527">MDVKRFGGMLVCPVPDPSELDGDEVEHIVRHTHNTWEHDRHLSEIRKNTAQGKSAEFVLQRLMEEYSRLRYRSYDAIRNDGFRKHAPFDGVIFDARISEAVLDEAFRRIRADVDGSPGDSGTISVRTREFLRNSGIFTLEIKSSRLQDPRDYRTMKRKVKGERSGEDYEALCAHIRSAYDYFVYPYYCRDHRGITNFYEYASYVKRQHPEFESCSAGPFLRRLMRTEWDNACDVYTRVFFDVLSDEILIPGYVTKDSFFQEPRIRKMPSPKSGNAIYYMYPIRFGTGILEMERDGRLTGPDRSAGSASLFGFRMPPCPKCGRPLKLVETVKGEPSRHKFLYVCENCSPVGWYEMNRIHSKNMEAR</sequence>